<dbReference type="GO" id="GO:0015086">
    <property type="term" value="F:cadmium ion transmembrane transporter activity"/>
    <property type="evidence" value="ECO:0007669"/>
    <property type="project" value="TreeGrafter"/>
</dbReference>
<evidence type="ECO:0000256" key="8">
    <source>
        <dbReference type="ARBA" id="ARBA00022989"/>
    </source>
</evidence>
<dbReference type="PROSITE" id="PS50846">
    <property type="entry name" value="HMA_2"/>
    <property type="match status" value="1"/>
</dbReference>
<keyword evidence="7" id="KW-1278">Translocase</keyword>
<feature type="domain" description="HMA" evidence="13">
    <location>
        <begin position="35"/>
        <end position="99"/>
    </location>
</feature>
<feature type="transmembrane region" description="Helical" evidence="12">
    <location>
        <begin position="132"/>
        <end position="149"/>
    </location>
</feature>
<evidence type="ECO:0000256" key="6">
    <source>
        <dbReference type="ARBA" id="ARBA00022840"/>
    </source>
</evidence>
<dbReference type="InterPro" id="IPR036163">
    <property type="entry name" value="HMA_dom_sf"/>
</dbReference>
<dbReference type="CDD" id="cd00371">
    <property type="entry name" value="HMA"/>
    <property type="match status" value="1"/>
</dbReference>
<evidence type="ECO:0000256" key="11">
    <source>
        <dbReference type="ARBA" id="ARBA00047308"/>
    </source>
</evidence>
<dbReference type="SFLD" id="SFLDG00002">
    <property type="entry name" value="C1.7:_P-type_atpase_like"/>
    <property type="match status" value="1"/>
</dbReference>
<dbReference type="SFLD" id="SFLDS00003">
    <property type="entry name" value="Haloacid_Dehalogenase"/>
    <property type="match status" value="1"/>
</dbReference>
<name>A0AA42HVF4_9BURK</name>
<dbReference type="InterPro" id="IPR023298">
    <property type="entry name" value="ATPase_P-typ_TM_dom_sf"/>
</dbReference>
<dbReference type="InterPro" id="IPR036412">
    <property type="entry name" value="HAD-like_sf"/>
</dbReference>
<protein>
    <recommendedName>
        <fullName evidence="10">P-type Zn(2+) transporter</fullName>
        <ecNumber evidence="10">7.2.2.12</ecNumber>
    </recommendedName>
</protein>
<comment type="catalytic activity">
    <reaction evidence="11">
        <text>Zn(2+)(in) + ATP + H2O = Zn(2+)(out) + ADP + phosphate + H(+)</text>
        <dbReference type="Rhea" id="RHEA:20621"/>
        <dbReference type="ChEBI" id="CHEBI:15377"/>
        <dbReference type="ChEBI" id="CHEBI:15378"/>
        <dbReference type="ChEBI" id="CHEBI:29105"/>
        <dbReference type="ChEBI" id="CHEBI:30616"/>
        <dbReference type="ChEBI" id="CHEBI:43474"/>
        <dbReference type="ChEBI" id="CHEBI:456216"/>
        <dbReference type="EC" id="7.2.2.12"/>
    </reaction>
</comment>
<dbReference type="InterPro" id="IPR059000">
    <property type="entry name" value="ATPase_P-type_domA"/>
</dbReference>
<keyword evidence="6 12" id="KW-0067">ATP-binding</keyword>
<dbReference type="EC" id="7.2.2.12" evidence="10"/>
<accession>A0AA42HVF4</accession>
<evidence type="ECO:0000259" key="13">
    <source>
        <dbReference type="PROSITE" id="PS50846"/>
    </source>
</evidence>
<dbReference type="InterPro" id="IPR051014">
    <property type="entry name" value="Cation_Transport_ATPase_IB"/>
</dbReference>
<proteinExistence type="inferred from homology"/>
<evidence type="ECO:0000256" key="1">
    <source>
        <dbReference type="ARBA" id="ARBA00004141"/>
    </source>
</evidence>
<dbReference type="RefSeq" id="WP_081770868.1">
    <property type="nucleotide sequence ID" value="NZ_CAHPRW010000065.1"/>
</dbReference>
<dbReference type="PRINTS" id="PR00119">
    <property type="entry name" value="CATATPASE"/>
</dbReference>
<feature type="transmembrane region" description="Helical" evidence="12">
    <location>
        <begin position="392"/>
        <end position="417"/>
    </location>
</feature>
<dbReference type="FunFam" id="2.70.150.10:FF:000002">
    <property type="entry name" value="Copper-transporting ATPase 1, putative"/>
    <property type="match status" value="1"/>
</dbReference>
<dbReference type="Gene3D" id="3.40.50.1000">
    <property type="entry name" value="HAD superfamily/HAD-like"/>
    <property type="match status" value="1"/>
</dbReference>
<keyword evidence="3 12" id="KW-0812">Transmembrane</keyword>
<dbReference type="GO" id="GO:0005524">
    <property type="term" value="F:ATP binding"/>
    <property type="evidence" value="ECO:0007669"/>
    <property type="project" value="UniProtKB-UniRule"/>
</dbReference>
<evidence type="ECO:0000256" key="3">
    <source>
        <dbReference type="ARBA" id="ARBA00022692"/>
    </source>
</evidence>
<evidence type="ECO:0000256" key="10">
    <source>
        <dbReference type="ARBA" id="ARBA00039097"/>
    </source>
</evidence>
<dbReference type="PANTHER" id="PTHR48085:SF5">
    <property type="entry name" value="CADMIUM_ZINC-TRANSPORTING ATPASE HMA4-RELATED"/>
    <property type="match status" value="1"/>
</dbReference>
<dbReference type="Pfam" id="PF00702">
    <property type="entry name" value="Hydrolase"/>
    <property type="match status" value="1"/>
</dbReference>
<reference evidence="14" key="1">
    <citation type="submission" date="2022-09" db="EMBL/GenBank/DDBJ databases">
        <title>Intensive care unit water sources are persistently colonized with multi-drug resistant bacteria and are the site of extensive horizontal gene transfer of antibiotic resistance genes.</title>
        <authorList>
            <person name="Diorio-Toth L."/>
        </authorList>
    </citation>
    <scope>NUCLEOTIDE SEQUENCE</scope>
    <source>
        <strain evidence="14">GD04130</strain>
    </source>
</reference>
<evidence type="ECO:0000256" key="5">
    <source>
        <dbReference type="ARBA" id="ARBA00022741"/>
    </source>
</evidence>
<dbReference type="SFLD" id="SFLDF00027">
    <property type="entry name" value="p-type_atpase"/>
    <property type="match status" value="1"/>
</dbReference>
<organism evidence="14 15">
    <name type="scientific">Comamonas aquatica</name>
    <dbReference type="NCBI Taxonomy" id="225991"/>
    <lineage>
        <taxon>Bacteria</taxon>
        <taxon>Pseudomonadati</taxon>
        <taxon>Pseudomonadota</taxon>
        <taxon>Betaproteobacteria</taxon>
        <taxon>Burkholderiales</taxon>
        <taxon>Comamonadaceae</taxon>
        <taxon>Comamonas</taxon>
    </lineage>
</organism>
<keyword evidence="4 12" id="KW-0479">Metal-binding</keyword>
<dbReference type="PRINTS" id="PR00941">
    <property type="entry name" value="CDATPASE"/>
</dbReference>
<dbReference type="Pfam" id="PF00403">
    <property type="entry name" value="HMA"/>
    <property type="match status" value="1"/>
</dbReference>
<dbReference type="InterPro" id="IPR006121">
    <property type="entry name" value="HMA_dom"/>
</dbReference>
<feature type="transmembrane region" description="Helical" evidence="12">
    <location>
        <begin position="357"/>
        <end position="380"/>
    </location>
</feature>
<dbReference type="PANTHER" id="PTHR48085">
    <property type="entry name" value="CADMIUM/ZINC-TRANSPORTING ATPASE HMA2-RELATED"/>
    <property type="match status" value="1"/>
</dbReference>
<dbReference type="EMBL" id="JAODZU010000036">
    <property type="protein sequence ID" value="MDH0365083.1"/>
    <property type="molecule type" value="Genomic_DNA"/>
</dbReference>
<keyword evidence="8 12" id="KW-1133">Transmembrane helix</keyword>
<dbReference type="GO" id="GO:0005886">
    <property type="term" value="C:plasma membrane"/>
    <property type="evidence" value="ECO:0007669"/>
    <property type="project" value="UniProtKB-SubCell"/>
</dbReference>
<dbReference type="AlphaFoldDB" id="A0AA42HVF4"/>
<dbReference type="NCBIfam" id="TIGR01494">
    <property type="entry name" value="ATPase_P-type"/>
    <property type="match status" value="1"/>
</dbReference>
<dbReference type="GO" id="GO:0046872">
    <property type="term" value="F:metal ion binding"/>
    <property type="evidence" value="ECO:0007669"/>
    <property type="project" value="UniProtKB-KW"/>
</dbReference>
<dbReference type="Pfam" id="PF00122">
    <property type="entry name" value="E1-E2_ATPase"/>
    <property type="match status" value="1"/>
</dbReference>
<evidence type="ECO:0000256" key="7">
    <source>
        <dbReference type="ARBA" id="ARBA00022967"/>
    </source>
</evidence>
<evidence type="ECO:0000256" key="9">
    <source>
        <dbReference type="ARBA" id="ARBA00023136"/>
    </source>
</evidence>
<feature type="transmembrane region" description="Helical" evidence="12">
    <location>
        <begin position="155"/>
        <end position="175"/>
    </location>
</feature>
<evidence type="ECO:0000256" key="4">
    <source>
        <dbReference type="ARBA" id="ARBA00022723"/>
    </source>
</evidence>
<dbReference type="SUPFAM" id="SSF81665">
    <property type="entry name" value="Calcium ATPase, transmembrane domain M"/>
    <property type="match status" value="1"/>
</dbReference>
<evidence type="ECO:0000313" key="15">
    <source>
        <dbReference type="Proteomes" id="UP001158297"/>
    </source>
</evidence>
<keyword evidence="12" id="KW-1003">Cell membrane</keyword>
<comment type="caution">
    <text evidence="14">The sequence shown here is derived from an EMBL/GenBank/DDBJ whole genome shotgun (WGS) entry which is preliminary data.</text>
</comment>
<dbReference type="InterPro" id="IPR044492">
    <property type="entry name" value="P_typ_ATPase_HD_dom"/>
</dbReference>
<dbReference type="NCBIfam" id="TIGR01511">
    <property type="entry name" value="ATPase-IB1_Cu"/>
    <property type="match status" value="1"/>
</dbReference>
<feature type="transmembrane region" description="Helical" evidence="12">
    <location>
        <begin position="693"/>
        <end position="714"/>
    </location>
</feature>
<feature type="transmembrane region" description="Helical" evidence="12">
    <location>
        <begin position="720"/>
        <end position="741"/>
    </location>
</feature>
<gene>
    <name evidence="14" type="ORF">N7330_18860</name>
</gene>
<dbReference type="Gene3D" id="2.70.150.10">
    <property type="entry name" value="Calcium-transporting ATPase, cytoplasmic transduction domain A"/>
    <property type="match status" value="1"/>
</dbReference>
<dbReference type="InterPro" id="IPR023299">
    <property type="entry name" value="ATPase_P-typ_cyto_dom_N"/>
</dbReference>
<dbReference type="Gene3D" id="3.40.1110.10">
    <property type="entry name" value="Calcium-transporting ATPase, cytoplasmic domain N"/>
    <property type="match status" value="1"/>
</dbReference>
<dbReference type="InterPro" id="IPR001757">
    <property type="entry name" value="P_typ_ATPase"/>
</dbReference>
<feature type="transmembrane region" description="Helical" evidence="12">
    <location>
        <begin position="187"/>
        <end position="203"/>
    </location>
</feature>
<dbReference type="InterPro" id="IPR027256">
    <property type="entry name" value="P-typ_ATPase_IB"/>
</dbReference>
<keyword evidence="9 12" id="KW-0472">Membrane</keyword>
<dbReference type="PROSITE" id="PS00154">
    <property type="entry name" value="ATPASE_E1_E2"/>
    <property type="match status" value="1"/>
</dbReference>
<evidence type="ECO:0000313" key="14">
    <source>
        <dbReference type="EMBL" id="MDH0365083.1"/>
    </source>
</evidence>
<dbReference type="InterPro" id="IPR018303">
    <property type="entry name" value="ATPase_P-typ_P_site"/>
</dbReference>
<evidence type="ECO:0000256" key="2">
    <source>
        <dbReference type="ARBA" id="ARBA00006024"/>
    </source>
</evidence>
<dbReference type="SUPFAM" id="SSF55008">
    <property type="entry name" value="HMA, heavy metal-associated domain"/>
    <property type="match status" value="1"/>
</dbReference>
<dbReference type="NCBIfam" id="TIGR01525">
    <property type="entry name" value="ATPase-IB_hvy"/>
    <property type="match status" value="1"/>
</dbReference>
<dbReference type="GO" id="GO:0016887">
    <property type="term" value="F:ATP hydrolysis activity"/>
    <property type="evidence" value="ECO:0007669"/>
    <property type="project" value="InterPro"/>
</dbReference>
<comment type="similarity">
    <text evidence="2 12">Belongs to the cation transport ATPase (P-type) (TC 3.A.3) family. Type IB subfamily.</text>
</comment>
<dbReference type="SUPFAM" id="SSF81653">
    <property type="entry name" value="Calcium ATPase, transduction domain A"/>
    <property type="match status" value="1"/>
</dbReference>
<dbReference type="InterPro" id="IPR023214">
    <property type="entry name" value="HAD_sf"/>
</dbReference>
<dbReference type="InterPro" id="IPR008250">
    <property type="entry name" value="ATPase_P-typ_transduc_dom_A_sf"/>
</dbReference>
<keyword evidence="5 12" id="KW-0547">Nucleotide-binding</keyword>
<evidence type="ECO:0000256" key="12">
    <source>
        <dbReference type="RuleBase" id="RU362081"/>
    </source>
</evidence>
<dbReference type="GO" id="GO:0016463">
    <property type="term" value="F:P-type zinc transporter activity"/>
    <property type="evidence" value="ECO:0007669"/>
    <property type="project" value="UniProtKB-EC"/>
</dbReference>
<dbReference type="SUPFAM" id="SSF56784">
    <property type="entry name" value="HAD-like"/>
    <property type="match status" value="1"/>
</dbReference>
<sequence>MKLETSTSSSVDTCCSAGCSSSASPVNAAASGPGQVKLFRIATMDCSAEEAEIRRALEPLDGIRSLGFQLGARTLKIDAAESTYPLALEAIRKAGFDPQPVAGAMNSQGGPAVGPVEGDDDGHGFAGGISRLVAALVFATGAEVLSFFAPDQMAWKVAGMAIAALAIWLAGIDTYKKGIAALLRGKLNINALMSVAVTGAFLIGQWPEAAMVMALYAIAELIEAKAVDRARNAIKGLLELAPEEALVLGPNGAWSATPVAAVAIGATVRIKPGERVPLDGKVTKGNGAINQAPVTGESIPVDKAPGDQVFAGTINETGELEFEVTALSSNTTLARIIQAVEQAQGTRAPTQRFVDRFAAIYTPAVFAIAVAVAVLTPFLMGLTWLEALYKALVLLVIACPCALVISTPVTVVSGLAAGARRGILIKGGTYLEDARLLKAVALDKTGTITEGKPKLVQWHVWGAGDEAAAQQMAASLAGRSDHPVSKAIIQGLEVPGPEAENFKALPGRGVEGVVNGVRLVLGNHRLIHERGLCTPELEAELAIHEKQGRTVTLLADDSCVLALFAVADTIRETSKQAIVDLKALGVTSVMLTGDNTATAKAIAAQAGIDDARGDLLPEAKLDAIKEMQKRYGATGMTGDGINDAPALAQADIGFAMGGAGTDTAMEAADVVIMNDNLQRVAETVRLSKRTHAVLWQNITLALGIKSVFLVMAVVGTATMWMAVFADMGASLLVVGNGLRLLRGTLDPASKLNRSEPKEHAHSH</sequence>
<comment type="subcellular location">
    <subcellularLocation>
        <location evidence="12">Cell membrane</location>
    </subcellularLocation>
    <subcellularLocation>
        <location evidence="1">Membrane</location>
        <topology evidence="1">Multi-pass membrane protein</topology>
    </subcellularLocation>
</comment>
<dbReference type="Proteomes" id="UP001158297">
    <property type="component" value="Unassembled WGS sequence"/>
</dbReference>